<dbReference type="RefSeq" id="XP_016253251.1">
    <property type="nucleotide sequence ID" value="XM_016391349.1"/>
</dbReference>
<feature type="region of interest" description="Disordered" evidence="8">
    <location>
        <begin position="829"/>
        <end position="859"/>
    </location>
</feature>
<evidence type="ECO:0000256" key="6">
    <source>
        <dbReference type="PIRSR" id="PIRSR601382-2"/>
    </source>
</evidence>
<dbReference type="Gene3D" id="1.50.10.10">
    <property type="match status" value="1"/>
</dbReference>
<protein>
    <recommendedName>
        <fullName evidence="7">alpha-1,2-Mannosidase</fullName>
        <ecNumber evidence="7">3.2.1.-</ecNumber>
    </recommendedName>
</protein>
<dbReference type="GO" id="GO:0016020">
    <property type="term" value="C:membrane"/>
    <property type="evidence" value="ECO:0007669"/>
    <property type="project" value="InterPro"/>
</dbReference>
<dbReference type="InterPro" id="IPR001382">
    <property type="entry name" value="Glyco_hydro_47"/>
</dbReference>
<keyword evidence="6" id="KW-0479">Metal-binding</keyword>
<proteinExistence type="inferred from homology"/>
<dbReference type="EC" id="3.2.1.-" evidence="7"/>
<dbReference type="Pfam" id="PF01532">
    <property type="entry name" value="Glyco_hydro_47"/>
    <property type="match status" value="1"/>
</dbReference>
<comment type="subcellular location">
    <subcellularLocation>
        <location evidence="1">Endoplasmic reticulum</location>
    </subcellularLocation>
</comment>
<name>A0A0D2CT15_9EURO</name>
<organism evidence="9 10">
    <name type="scientific">Cladophialophora immunda</name>
    <dbReference type="NCBI Taxonomy" id="569365"/>
    <lineage>
        <taxon>Eukaryota</taxon>
        <taxon>Fungi</taxon>
        <taxon>Dikarya</taxon>
        <taxon>Ascomycota</taxon>
        <taxon>Pezizomycotina</taxon>
        <taxon>Eurotiomycetes</taxon>
        <taxon>Chaetothyriomycetidae</taxon>
        <taxon>Chaetothyriales</taxon>
        <taxon>Herpotrichiellaceae</taxon>
        <taxon>Cladophialophora</taxon>
    </lineage>
</organism>
<keyword evidence="7" id="KW-0326">Glycosidase</keyword>
<feature type="region of interest" description="Disordered" evidence="8">
    <location>
        <begin position="1032"/>
        <end position="1064"/>
    </location>
</feature>
<dbReference type="UniPathway" id="UPA00378"/>
<dbReference type="GO" id="GO:0004571">
    <property type="term" value="F:mannosyl-oligosaccharide 1,2-alpha-mannosidase activity"/>
    <property type="evidence" value="ECO:0007669"/>
    <property type="project" value="InterPro"/>
</dbReference>
<reference evidence="9 10" key="1">
    <citation type="submission" date="2015-01" db="EMBL/GenBank/DDBJ databases">
        <title>The Genome Sequence of Cladophialophora immunda CBS83496.</title>
        <authorList>
            <consortium name="The Broad Institute Genomics Platform"/>
            <person name="Cuomo C."/>
            <person name="de Hoog S."/>
            <person name="Gorbushina A."/>
            <person name="Stielow B."/>
            <person name="Teixiera M."/>
            <person name="Abouelleil A."/>
            <person name="Chapman S.B."/>
            <person name="Priest M."/>
            <person name="Young S.K."/>
            <person name="Wortman J."/>
            <person name="Nusbaum C."/>
            <person name="Birren B."/>
        </authorList>
    </citation>
    <scope>NUCLEOTIDE SEQUENCE [LARGE SCALE GENOMIC DNA]</scope>
    <source>
        <strain evidence="9 10">CBS 83496</strain>
    </source>
</reference>
<feature type="active site" evidence="5">
    <location>
        <position position="368"/>
    </location>
</feature>
<sequence>MRMICRHVTPPAVSLSTLFAPARLWQWLRGVRLVVLVACLASIATVHAQTPGQIKALRKEAEDLFYHGFENYMSYAFPEDELRPISCKPLTRDRDNPAHIEVNDPLGNYSLTLIDSLSTLAILASNPSSSKHNKPLRLFQDSVRDLVEQYGDGSDGPSGQGLRARGFDLDSKVQVFETAIRGLGGLLSAHLFAVGELPIRGYDPPQRQVAYAEVWQKDQFDGKRQGIRWPNAFEYDGQLLRLAYDLGNRLIPAFWSSTGIPYPRVNLRHGIPFYVNSPLNSHAENGQCDARSGSVEITETCSAGAGSLVLEFTVLSRLTGDPRFEELAKRAFWAIWQRRSAIDLIGGGIDAESGNWIGTWTGIGAGIDSFFEYALKSHILLSREAHPVYSSVDGSQDPRILHQSLSVGDSTSEAFLDAWNVAHAAIKRHLYRGSTYQHPHYIQADFSTGAARGFWIDALSAYYPGLLTLAGHVDEAVETHLLQTALWTRFSALPERWNLVTGGIEGGLGWWIGRPEFIESTYYLYRATEDPWYFHVGEMVLRDIKRRCWTRCGWASIQNVLTGEQTDRMESFFLGETAKYLFLLFDPTHPLNQLDEPFVFTTEGHPLIIPRSVDNGSHREAVWHPLRGEESFCPVKPSPLPLTISSIASRGDVYHAANLARLHLMPHRDNVESALGEYAADHPSITLLDISSPSNHTYYPWTLPPELVPWNASSSLIPTRPTLDISFPAISPAGQPVPPLQRVKDGILVNAIGGLRLGMIQDYPLLFDDGFHDTFRIQTINNIPLGKDEKVYLARDTGRDVLSPADPNFMRIRDAVMLDMVLDLEGSIEDSDAGKSDTPAATTAGQKSENDGEPSLIMNLPQFEDGANDGAMRAAWNAIVSQISSLIRESRAPSPWPFSTPLSLITPPATKLASSSSVSSTKGGGGNVLRYHLSAVTPTGPGAAPLPDWPEVSTLLSTGATVPALSWTKIYVTDELCDHRLPLSVVRQHQILVVKRGGCDFSAKLENIPAYKPGAQALQLVVVVSYGQDDVDGHSGAEGEAEAEDHQGSADEIPNDDGSAHPDTAYDDLNLIRPYLHRRQTTPAGLPRRNSIPMVLVGGGQRVYNAFKNAAVGVGVKRRYHVETKGVRIANLEIV</sequence>
<dbReference type="VEuPathDB" id="FungiDB:PV07_04537"/>
<dbReference type="PRINTS" id="PR00747">
    <property type="entry name" value="GLYHDRLASE47"/>
</dbReference>
<evidence type="ECO:0000256" key="3">
    <source>
        <dbReference type="ARBA" id="ARBA00022824"/>
    </source>
</evidence>
<comment type="cofactor">
    <cofactor evidence="6">
        <name>Ca(2+)</name>
        <dbReference type="ChEBI" id="CHEBI:29108"/>
    </cofactor>
</comment>
<evidence type="ECO:0000256" key="8">
    <source>
        <dbReference type="SAM" id="MobiDB-lite"/>
    </source>
</evidence>
<dbReference type="GO" id="GO:0005975">
    <property type="term" value="P:carbohydrate metabolic process"/>
    <property type="evidence" value="ECO:0007669"/>
    <property type="project" value="InterPro"/>
</dbReference>
<gene>
    <name evidence="9" type="ORF">PV07_04537</name>
</gene>
<evidence type="ECO:0000313" key="9">
    <source>
        <dbReference type="EMBL" id="KIW33035.1"/>
    </source>
</evidence>
<keyword evidence="10" id="KW-1185">Reference proteome</keyword>
<evidence type="ECO:0000256" key="7">
    <source>
        <dbReference type="RuleBase" id="RU361193"/>
    </source>
</evidence>
<dbReference type="HOGENOM" id="CLU_003818_2_0_1"/>
<comment type="similarity">
    <text evidence="2 7">Belongs to the glycosyl hydrolase 47 family.</text>
</comment>
<evidence type="ECO:0000313" key="10">
    <source>
        <dbReference type="Proteomes" id="UP000054466"/>
    </source>
</evidence>
<dbReference type="Proteomes" id="UP000054466">
    <property type="component" value="Unassembled WGS sequence"/>
</dbReference>
<keyword evidence="7" id="KW-0378">Hydrolase</keyword>
<evidence type="ECO:0000256" key="1">
    <source>
        <dbReference type="ARBA" id="ARBA00004240"/>
    </source>
</evidence>
<dbReference type="GeneID" id="27343731"/>
<feature type="binding site" evidence="6">
    <location>
        <position position="602"/>
    </location>
    <ligand>
        <name>Ca(2+)</name>
        <dbReference type="ChEBI" id="CHEBI:29108"/>
    </ligand>
</feature>
<accession>A0A0D2CT15</accession>
<dbReference type="AlphaFoldDB" id="A0A0D2CT15"/>
<dbReference type="GO" id="GO:0036503">
    <property type="term" value="P:ERAD pathway"/>
    <property type="evidence" value="ECO:0007669"/>
    <property type="project" value="UniProtKB-ARBA"/>
</dbReference>
<keyword evidence="3" id="KW-0256">Endoplasmic reticulum</keyword>
<dbReference type="STRING" id="569365.A0A0D2CT15"/>
<dbReference type="GO" id="GO:0005509">
    <property type="term" value="F:calcium ion binding"/>
    <property type="evidence" value="ECO:0007669"/>
    <property type="project" value="InterPro"/>
</dbReference>
<dbReference type="GO" id="GO:1904380">
    <property type="term" value="P:endoplasmic reticulum mannose trimming"/>
    <property type="evidence" value="ECO:0007669"/>
    <property type="project" value="InterPro"/>
</dbReference>
<feature type="active site" description="Proton donor" evidence="5">
    <location>
        <position position="177"/>
    </location>
</feature>
<dbReference type="OrthoDB" id="8118055at2759"/>
<evidence type="ECO:0000256" key="5">
    <source>
        <dbReference type="PIRSR" id="PIRSR601382-1"/>
    </source>
</evidence>
<feature type="active site" description="Proton donor" evidence="5">
    <location>
        <position position="495"/>
    </location>
</feature>
<dbReference type="PANTHER" id="PTHR45679">
    <property type="entry name" value="ER DEGRADATION-ENHANCING ALPHA-MANNOSIDASE-LIKE PROTEIN 2"/>
    <property type="match status" value="1"/>
</dbReference>
<dbReference type="InterPro" id="IPR036026">
    <property type="entry name" value="Seven-hairpin_glycosidases"/>
</dbReference>
<dbReference type="EMBL" id="KN847041">
    <property type="protein sequence ID" value="KIW33035.1"/>
    <property type="molecule type" value="Genomic_DNA"/>
</dbReference>
<dbReference type="PANTHER" id="PTHR45679:SF5">
    <property type="entry name" value="ER DEGRADATION-ENHANCING ALPHA-MANNOSIDASE-LIKE PROTEIN 1"/>
    <property type="match status" value="1"/>
</dbReference>
<evidence type="ECO:0000256" key="4">
    <source>
        <dbReference type="ARBA" id="ARBA00023180"/>
    </source>
</evidence>
<dbReference type="GO" id="GO:0044322">
    <property type="term" value="C:endoplasmic reticulum quality control compartment"/>
    <property type="evidence" value="ECO:0007669"/>
    <property type="project" value="GOC"/>
</dbReference>
<dbReference type="SUPFAM" id="SSF48225">
    <property type="entry name" value="Seven-hairpin glycosidases"/>
    <property type="match status" value="1"/>
</dbReference>
<dbReference type="InterPro" id="IPR012341">
    <property type="entry name" value="6hp_glycosidase-like_sf"/>
</dbReference>
<keyword evidence="4" id="KW-0325">Glycoprotein</keyword>
<evidence type="ECO:0000256" key="2">
    <source>
        <dbReference type="ARBA" id="ARBA00007658"/>
    </source>
</evidence>
<feature type="active site" evidence="5">
    <location>
        <position position="516"/>
    </location>
</feature>
<keyword evidence="6" id="KW-0106">Calcium</keyword>
<dbReference type="InterPro" id="IPR044674">
    <property type="entry name" value="EDEM1/2/3"/>
</dbReference>